<evidence type="ECO:0000256" key="8">
    <source>
        <dbReference type="ARBA" id="ARBA00022989"/>
    </source>
</evidence>
<evidence type="ECO:0000256" key="7">
    <source>
        <dbReference type="ARBA" id="ARBA00022737"/>
    </source>
</evidence>
<comment type="subcellular location">
    <subcellularLocation>
        <location evidence="1">Cell membrane</location>
        <topology evidence="1">Single-pass type I membrane protein</topology>
    </subcellularLocation>
</comment>
<evidence type="ECO:0000313" key="13">
    <source>
        <dbReference type="Proteomes" id="UP000467840"/>
    </source>
</evidence>
<keyword evidence="4" id="KW-0433">Leucine-rich repeat</keyword>
<gene>
    <name evidence="12" type="ORF">GH714_011423</name>
</gene>
<keyword evidence="10" id="KW-0675">Receptor</keyword>
<dbReference type="Gene3D" id="3.80.10.10">
    <property type="entry name" value="Ribonuclease Inhibitor"/>
    <property type="match status" value="3"/>
</dbReference>
<organism evidence="12 13">
    <name type="scientific">Hevea brasiliensis</name>
    <name type="common">Para rubber tree</name>
    <name type="synonym">Siphonia brasiliensis</name>
    <dbReference type="NCBI Taxonomy" id="3981"/>
    <lineage>
        <taxon>Eukaryota</taxon>
        <taxon>Viridiplantae</taxon>
        <taxon>Streptophyta</taxon>
        <taxon>Embryophyta</taxon>
        <taxon>Tracheophyta</taxon>
        <taxon>Spermatophyta</taxon>
        <taxon>Magnoliopsida</taxon>
        <taxon>eudicotyledons</taxon>
        <taxon>Gunneridae</taxon>
        <taxon>Pentapetalae</taxon>
        <taxon>rosids</taxon>
        <taxon>fabids</taxon>
        <taxon>Malpighiales</taxon>
        <taxon>Euphorbiaceae</taxon>
        <taxon>Crotonoideae</taxon>
        <taxon>Micrandreae</taxon>
        <taxon>Hevea</taxon>
    </lineage>
</organism>
<dbReference type="PANTHER" id="PTHR48061">
    <property type="entry name" value="LEUCINE-RICH REPEAT RECEPTOR PROTEIN KINASE EMS1-LIKE-RELATED"/>
    <property type="match status" value="1"/>
</dbReference>
<keyword evidence="11" id="KW-0325">Glycoprotein</keyword>
<comment type="caution">
    <text evidence="12">The sequence shown here is derived from an EMBL/GenBank/DDBJ whole genome shotgun (WGS) entry which is preliminary data.</text>
</comment>
<evidence type="ECO:0008006" key="14">
    <source>
        <dbReference type="Google" id="ProtNLM"/>
    </source>
</evidence>
<dbReference type="FunFam" id="3.80.10.10:FF:000213">
    <property type="entry name" value="Tyrosine-sulfated glycopeptide receptor 1"/>
    <property type="match status" value="1"/>
</dbReference>
<sequence>MNLSSVAPSSFMNLPSSLHTFRLEYCGLQVNFIDYIHSSTLISLDLSFNYDLVLDTIMFNKLVQNLPSLIEVDLRFVNMSLVEPISLMNLSSSLSSLQLLNCGLRGEFPGNLLQRPNLRVLDLWGNYDLIGCLPRSNWSCSLERLSLSYTKIAIHLEGDLINNLSGQIPLEFGNLEHLTSLDLSFNNFSGQIPLAFGNLEHLRVLDLSFNNFSGQIPFSLANLKQLFYLDLDNNNLSGAIPNSFANLAQLRYLMLSNNRGMNNFQGSIPASFSKGNSLRYLNFNGNQLGGQIPPSIANCKNLEVLDIGNNKIDDTFPVFLETLTQLQVLVLRSNKLHGFLKGATANYSFSKLRIVDMSSNSLSGTLPLDYFSSLEAMIAPDQNIGYMGANTRTNTYRYSVHMTWKGWGIELIKIQTVLTIIDFSANKFTGNIPWSIGKLKSLIQLNLSHNYLTGNIPHLLGKLKNLESLDLSSNMLTGKIPTQLVNLIFLSVFRVSHNQLEGRIPLGKQLDTLIVVHMKETQDCVDFP</sequence>
<evidence type="ECO:0000256" key="10">
    <source>
        <dbReference type="ARBA" id="ARBA00023170"/>
    </source>
</evidence>
<accession>A0A6A6MZI4</accession>
<evidence type="ECO:0000256" key="5">
    <source>
        <dbReference type="ARBA" id="ARBA00022692"/>
    </source>
</evidence>
<reference evidence="12 13" key="1">
    <citation type="journal article" date="2020" name="Mol. Plant">
        <title>The Chromosome-Based Rubber Tree Genome Provides New Insights into Spurge Genome Evolution and Rubber Biosynthesis.</title>
        <authorList>
            <person name="Liu J."/>
            <person name="Shi C."/>
            <person name="Shi C.C."/>
            <person name="Li W."/>
            <person name="Zhang Q.J."/>
            <person name="Zhang Y."/>
            <person name="Li K."/>
            <person name="Lu H.F."/>
            <person name="Shi C."/>
            <person name="Zhu S.T."/>
            <person name="Xiao Z.Y."/>
            <person name="Nan H."/>
            <person name="Yue Y."/>
            <person name="Zhu X.G."/>
            <person name="Wu Y."/>
            <person name="Hong X.N."/>
            <person name="Fan G.Y."/>
            <person name="Tong Y."/>
            <person name="Zhang D."/>
            <person name="Mao C.L."/>
            <person name="Liu Y.L."/>
            <person name="Hao S.J."/>
            <person name="Liu W.Q."/>
            <person name="Lv M.Q."/>
            <person name="Zhang H.B."/>
            <person name="Liu Y."/>
            <person name="Hu-Tang G.R."/>
            <person name="Wang J.P."/>
            <person name="Wang J.H."/>
            <person name="Sun Y.H."/>
            <person name="Ni S.B."/>
            <person name="Chen W.B."/>
            <person name="Zhang X.C."/>
            <person name="Jiao Y.N."/>
            <person name="Eichler E.E."/>
            <person name="Li G.H."/>
            <person name="Liu X."/>
            <person name="Gao L.Z."/>
        </authorList>
    </citation>
    <scope>NUCLEOTIDE SEQUENCE [LARGE SCALE GENOMIC DNA]</scope>
    <source>
        <strain evidence="13">cv. GT1</strain>
        <tissue evidence="12">Leaf</tissue>
    </source>
</reference>
<proteinExistence type="inferred from homology"/>
<evidence type="ECO:0000256" key="2">
    <source>
        <dbReference type="ARBA" id="ARBA00009592"/>
    </source>
</evidence>
<protein>
    <recommendedName>
        <fullName evidence="14">Leucine-rich repeat-containing N-terminal plant-type domain-containing protein</fullName>
    </recommendedName>
</protein>
<dbReference type="FunFam" id="3.80.10.10:FF:000299">
    <property type="entry name" value="Piriformospora indica-insensitive protein 2"/>
    <property type="match status" value="1"/>
</dbReference>
<dbReference type="Proteomes" id="UP000467840">
    <property type="component" value="Chromosome 10"/>
</dbReference>
<keyword evidence="9" id="KW-0472">Membrane</keyword>
<evidence type="ECO:0000256" key="1">
    <source>
        <dbReference type="ARBA" id="ARBA00004251"/>
    </source>
</evidence>
<dbReference type="Pfam" id="PF00560">
    <property type="entry name" value="LRR_1"/>
    <property type="match status" value="1"/>
</dbReference>
<dbReference type="SUPFAM" id="SSF52058">
    <property type="entry name" value="L domain-like"/>
    <property type="match status" value="2"/>
</dbReference>
<dbReference type="SMART" id="SM00369">
    <property type="entry name" value="LRR_TYP"/>
    <property type="match status" value="6"/>
</dbReference>
<dbReference type="InterPro" id="IPR032675">
    <property type="entry name" value="LRR_dom_sf"/>
</dbReference>
<evidence type="ECO:0000256" key="11">
    <source>
        <dbReference type="ARBA" id="ARBA00023180"/>
    </source>
</evidence>
<dbReference type="PRINTS" id="PR00019">
    <property type="entry name" value="LEURICHRPT"/>
</dbReference>
<dbReference type="EMBL" id="JAAGAX010000003">
    <property type="protein sequence ID" value="KAF2318880.1"/>
    <property type="molecule type" value="Genomic_DNA"/>
</dbReference>
<keyword evidence="13" id="KW-1185">Reference proteome</keyword>
<dbReference type="Pfam" id="PF12799">
    <property type="entry name" value="LRR_4"/>
    <property type="match status" value="1"/>
</dbReference>
<evidence type="ECO:0000256" key="4">
    <source>
        <dbReference type="ARBA" id="ARBA00022614"/>
    </source>
</evidence>
<keyword evidence="6" id="KW-0732">Signal</keyword>
<dbReference type="AlphaFoldDB" id="A0A6A6MZI4"/>
<keyword evidence="7" id="KW-0677">Repeat</keyword>
<evidence type="ECO:0000313" key="12">
    <source>
        <dbReference type="EMBL" id="KAF2318880.1"/>
    </source>
</evidence>
<dbReference type="InterPro" id="IPR046956">
    <property type="entry name" value="RLP23-like"/>
</dbReference>
<comment type="similarity">
    <text evidence="2">Belongs to the RLP family.</text>
</comment>
<name>A0A6A6MZI4_HEVBR</name>
<dbReference type="Pfam" id="PF13855">
    <property type="entry name" value="LRR_8"/>
    <property type="match status" value="2"/>
</dbReference>
<evidence type="ECO:0000256" key="6">
    <source>
        <dbReference type="ARBA" id="ARBA00022729"/>
    </source>
</evidence>
<keyword evidence="3" id="KW-1003">Cell membrane</keyword>
<keyword evidence="5" id="KW-0812">Transmembrane</keyword>
<evidence type="ECO:0000256" key="9">
    <source>
        <dbReference type="ARBA" id="ARBA00023136"/>
    </source>
</evidence>
<dbReference type="PANTHER" id="PTHR48061:SF46">
    <property type="entry name" value="LEUCINE-RICH REPEAT-CONTAINING N-TERMINAL PLANT-TYPE DOMAIN-CONTAINING PROTEIN"/>
    <property type="match status" value="1"/>
</dbReference>
<dbReference type="InterPro" id="IPR001611">
    <property type="entry name" value="Leu-rich_rpt"/>
</dbReference>
<evidence type="ECO:0000256" key="3">
    <source>
        <dbReference type="ARBA" id="ARBA00022475"/>
    </source>
</evidence>
<dbReference type="InterPro" id="IPR003591">
    <property type="entry name" value="Leu-rich_rpt_typical-subtyp"/>
</dbReference>
<dbReference type="InterPro" id="IPR025875">
    <property type="entry name" value="Leu-rich_rpt_4"/>
</dbReference>
<keyword evidence="8" id="KW-1133">Transmembrane helix</keyword>
<dbReference type="Pfam" id="PF13516">
    <property type="entry name" value="LRR_6"/>
    <property type="match status" value="1"/>
</dbReference>
<dbReference type="GO" id="GO:0005886">
    <property type="term" value="C:plasma membrane"/>
    <property type="evidence" value="ECO:0007669"/>
    <property type="project" value="UniProtKB-SubCell"/>
</dbReference>